<dbReference type="SUPFAM" id="SSF50156">
    <property type="entry name" value="PDZ domain-like"/>
    <property type="match status" value="1"/>
</dbReference>
<dbReference type="EMBL" id="DWUV01000180">
    <property type="protein sequence ID" value="HJD34714.1"/>
    <property type="molecule type" value="Genomic_DNA"/>
</dbReference>
<reference evidence="2" key="1">
    <citation type="journal article" date="2021" name="PeerJ">
        <title>Extensive microbial diversity within the chicken gut microbiome revealed by metagenomics and culture.</title>
        <authorList>
            <person name="Gilroy R."/>
            <person name="Ravi A."/>
            <person name="Getino M."/>
            <person name="Pursley I."/>
            <person name="Horton D.L."/>
            <person name="Alikhan N.F."/>
            <person name="Baker D."/>
            <person name="Gharbi K."/>
            <person name="Hall N."/>
            <person name="Watson M."/>
            <person name="Adriaenssens E.M."/>
            <person name="Foster-Nyarko E."/>
            <person name="Jarju S."/>
            <person name="Secka A."/>
            <person name="Antonio M."/>
            <person name="Oren A."/>
            <person name="Chaudhuri R.R."/>
            <person name="La Ragione R."/>
            <person name="Hildebrand F."/>
            <person name="Pallen M.J."/>
        </authorList>
    </citation>
    <scope>NUCLEOTIDE SEQUENCE</scope>
    <source>
        <strain evidence="2">ChiGjej3B3-11674</strain>
    </source>
</reference>
<feature type="domain" description="Peptidase S55" evidence="1">
    <location>
        <begin position="132"/>
        <end position="358"/>
    </location>
</feature>
<dbReference type="AlphaFoldDB" id="A0A9D2R3G5"/>
<comment type="caution">
    <text evidence="2">The sequence shown here is derived from an EMBL/GenBank/DDBJ whole genome shotgun (WGS) entry which is preliminary data.</text>
</comment>
<keyword evidence="2" id="KW-0378">Hydrolase</keyword>
<dbReference type="EC" id="3.4.21.116" evidence="2"/>
<protein>
    <submittedName>
        <fullName evidence="2">SpoIVB peptidase</fullName>
        <ecNumber evidence="2">3.4.21.116</ecNumber>
    </submittedName>
</protein>
<dbReference type="Proteomes" id="UP000823897">
    <property type="component" value="Unassembled WGS sequence"/>
</dbReference>
<proteinExistence type="predicted"/>
<dbReference type="SUPFAM" id="SSF50494">
    <property type="entry name" value="Trypsin-like serine proteases"/>
    <property type="match status" value="1"/>
</dbReference>
<accession>A0A9D2R3G5</accession>
<name>A0A9D2R3G5_9FIRM</name>
<organism evidence="2 3">
    <name type="scientific">Candidatus Mediterraneibacter tabaqchaliae</name>
    <dbReference type="NCBI Taxonomy" id="2838689"/>
    <lineage>
        <taxon>Bacteria</taxon>
        <taxon>Bacillati</taxon>
        <taxon>Bacillota</taxon>
        <taxon>Clostridia</taxon>
        <taxon>Lachnospirales</taxon>
        <taxon>Lachnospiraceae</taxon>
        <taxon>Mediterraneibacter</taxon>
    </lineage>
</organism>
<evidence type="ECO:0000313" key="2">
    <source>
        <dbReference type="EMBL" id="HJD34714.1"/>
    </source>
</evidence>
<dbReference type="Pfam" id="PF05580">
    <property type="entry name" value="Peptidase_S55"/>
    <property type="match status" value="1"/>
</dbReference>
<dbReference type="Gene3D" id="2.30.42.10">
    <property type="match status" value="1"/>
</dbReference>
<dbReference type="GO" id="GO:0016787">
    <property type="term" value="F:hydrolase activity"/>
    <property type="evidence" value="ECO:0007669"/>
    <property type="project" value="UniProtKB-KW"/>
</dbReference>
<dbReference type="InterPro" id="IPR008763">
    <property type="entry name" value="Peptidase_S55"/>
</dbReference>
<dbReference type="InterPro" id="IPR009003">
    <property type="entry name" value="Peptidase_S1_PA"/>
</dbReference>
<reference evidence="2" key="2">
    <citation type="submission" date="2021-04" db="EMBL/GenBank/DDBJ databases">
        <authorList>
            <person name="Gilroy R."/>
        </authorList>
    </citation>
    <scope>NUCLEOTIDE SEQUENCE</scope>
    <source>
        <strain evidence="2">ChiGjej3B3-11674</strain>
    </source>
</reference>
<dbReference type="InterPro" id="IPR014219">
    <property type="entry name" value="SpoIVB"/>
</dbReference>
<dbReference type="InterPro" id="IPR036034">
    <property type="entry name" value="PDZ_sf"/>
</dbReference>
<gene>
    <name evidence="2" type="primary">spoIVB</name>
    <name evidence="2" type="ORF">H9911_09270</name>
</gene>
<evidence type="ECO:0000259" key="1">
    <source>
        <dbReference type="PROSITE" id="PS51494"/>
    </source>
</evidence>
<dbReference type="NCBIfam" id="TIGR02860">
    <property type="entry name" value="spore_IV_B"/>
    <property type="match status" value="1"/>
</dbReference>
<dbReference type="PROSITE" id="PS51494">
    <property type="entry name" value="SPOIVB"/>
    <property type="match status" value="1"/>
</dbReference>
<evidence type="ECO:0000313" key="3">
    <source>
        <dbReference type="Proteomes" id="UP000823897"/>
    </source>
</evidence>
<sequence>MESRKYRIFLSLLLTAAAPALVLGWNRAWENAGEIPLQQTEASTGAAGSDTVLLGGMPVGIYMETDGVMVLNTEQIEGVDGKTYEPAGNLVRSGDYITAVDHQEISGKKELLEAVEEISGDRVILTVRRGDETMEVKIDPVEYAPDEYRLGIWVRDNVQGLGTVTFLTEQSRFGALGHGIHDTDTSVLMSIADGTVYRTSIQDIIRGAEGSPGSMEGIIVYNNYNVLGTIDKNTEAGIYGTIDRIDELFEEQIPIETAGKDEIVTGPATVRCFIDNELKEYEIRVTDIDMSGTEINKGLVIQVTDPELLEKTGGIIQGMSGSPIIQNGKLIGAVTHVFVQDSTMGYGIFIENMLDQVE</sequence>